<keyword evidence="4" id="KW-0804">Transcription</keyword>
<feature type="compositionally biased region" description="Polar residues" evidence="6">
    <location>
        <begin position="218"/>
        <end position="232"/>
    </location>
</feature>
<dbReference type="PROSITE" id="PS50888">
    <property type="entry name" value="BHLH"/>
    <property type="match status" value="1"/>
</dbReference>
<dbReference type="InterPro" id="IPR024097">
    <property type="entry name" value="bHLH_ZIP_TF"/>
</dbReference>
<dbReference type="SUPFAM" id="SSF47459">
    <property type="entry name" value="HLH, helix-loop-helix DNA-binding domain"/>
    <property type="match status" value="1"/>
</dbReference>
<feature type="region of interest" description="Disordered" evidence="6">
    <location>
        <begin position="168"/>
        <end position="271"/>
    </location>
</feature>
<feature type="compositionally biased region" description="Polar residues" evidence="6">
    <location>
        <begin position="447"/>
        <end position="456"/>
    </location>
</feature>
<feature type="compositionally biased region" description="Basic and acidic residues" evidence="6">
    <location>
        <begin position="178"/>
        <end position="187"/>
    </location>
</feature>
<evidence type="ECO:0000256" key="4">
    <source>
        <dbReference type="ARBA" id="ARBA00023163"/>
    </source>
</evidence>
<dbReference type="GO" id="GO:0003700">
    <property type="term" value="F:DNA-binding transcription factor activity"/>
    <property type="evidence" value="ECO:0007669"/>
    <property type="project" value="TreeGrafter"/>
</dbReference>
<evidence type="ECO:0000259" key="7">
    <source>
        <dbReference type="PROSITE" id="PS50888"/>
    </source>
</evidence>
<dbReference type="PANTHER" id="PTHR12565:SF432">
    <property type="entry name" value="OS06G0275600 PROTEIN"/>
    <property type="match status" value="1"/>
</dbReference>
<accession>A0A515HFW8</accession>
<sequence>MDLGETEKFGLEKRSVDSLNCNTIGLSTTEWNQIGSLPSPSTSMADSFGHVIWNQLPANTHNLNFSNAQATASSSNIGKPVPMNWNPSDSLTRGGMFLNAGPGMLPLSLSQFPCDVGFTERAARFSCFSDLAYPLTVPGTSDAIAEAQMQKIEAGGIEVLKGRSVLIDQSSNSGSPMKEQREKRASEFSEPEFSEDARDESPNLSKGVFGINEKKRSNQYMESDQGQASSQLPFGPAEDATDEKQKAEKNSSTMATAKSSGKNSKDSGEAPKEDYIHVRARRGQATNSHSLAERVRREKISERMKFLQDLVPGCSKVTGKAVMLDEIINYVQSLQRQVEFLSMKLAAVNPSIDFNIEGLLSKDLFQTRTVSSSAIGFTPEMIHQQLHPPHQDLIQLGMPGIMNPSDAFRRAANLQLTSTSGYKEATQQMTNAWDDDLHNVVQMTYGNNPPLKTQDLNGAPRDGFPL</sequence>
<name>A0A515HFW8_CYMEN</name>
<feature type="compositionally biased region" description="Polar residues" evidence="6">
    <location>
        <begin position="250"/>
        <end position="262"/>
    </location>
</feature>
<protein>
    <submittedName>
        <fullName evidence="8">Transcription factor bHLH49-like isoform X1</fullName>
    </submittedName>
</protein>
<dbReference type="PANTHER" id="PTHR12565">
    <property type="entry name" value="STEROL REGULATORY ELEMENT-BINDING PROTEIN"/>
    <property type="match status" value="1"/>
</dbReference>
<comment type="subcellular location">
    <subcellularLocation>
        <location evidence="1">Nucleus</location>
    </subcellularLocation>
</comment>
<feature type="region of interest" description="Disordered" evidence="6">
    <location>
        <begin position="447"/>
        <end position="466"/>
    </location>
</feature>
<evidence type="ECO:0000256" key="1">
    <source>
        <dbReference type="ARBA" id="ARBA00004123"/>
    </source>
</evidence>
<dbReference type="InterPro" id="IPR011598">
    <property type="entry name" value="bHLH_dom"/>
</dbReference>
<dbReference type="GO" id="GO:0046983">
    <property type="term" value="F:protein dimerization activity"/>
    <property type="evidence" value="ECO:0007669"/>
    <property type="project" value="InterPro"/>
</dbReference>
<dbReference type="InterPro" id="IPR036638">
    <property type="entry name" value="HLH_DNA-bd_sf"/>
</dbReference>
<dbReference type="Gene3D" id="4.10.280.10">
    <property type="entry name" value="Helix-loop-helix DNA-binding domain"/>
    <property type="match status" value="1"/>
</dbReference>
<dbReference type="GO" id="GO:0005634">
    <property type="term" value="C:nucleus"/>
    <property type="evidence" value="ECO:0007669"/>
    <property type="project" value="UniProtKB-SubCell"/>
</dbReference>
<keyword evidence="5" id="KW-0539">Nucleus</keyword>
<evidence type="ECO:0000313" key="8">
    <source>
        <dbReference type="EMBL" id="QDL88337.1"/>
    </source>
</evidence>
<proteinExistence type="evidence at transcript level"/>
<dbReference type="Pfam" id="PF00010">
    <property type="entry name" value="HLH"/>
    <property type="match status" value="1"/>
</dbReference>
<dbReference type="SMART" id="SM00353">
    <property type="entry name" value="HLH"/>
    <property type="match status" value="1"/>
</dbReference>
<evidence type="ECO:0000256" key="6">
    <source>
        <dbReference type="SAM" id="MobiDB-lite"/>
    </source>
</evidence>
<dbReference type="EMBL" id="MK303654">
    <property type="protein sequence ID" value="QDL88337.1"/>
    <property type="molecule type" value="mRNA"/>
</dbReference>
<evidence type="ECO:0000256" key="2">
    <source>
        <dbReference type="ARBA" id="ARBA00005510"/>
    </source>
</evidence>
<dbReference type="AlphaFoldDB" id="A0A515HFW8"/>
<evidence type="ECO:0000256" key="5">
    <source>
        <dbReference type="ARBA" id="ARBA00023242"/>
    </source>
</evidence>
<dbReference type="CDD" id="cd18919">
    <property type="entry name" value="bHLH_AtBPE_like"/>
    <property type="match status" value="1"/>
</dbReference>
<dbReference type="FunFam" id="4.10.280.10:FF:000002">
    <property type="entry name" value="Basic helix-loop-helix transcription factor"/>
    <property type="match status" value="1"/>
</dbReference>
<organism evidence="8">
    <name type="scientific">Cymbidium ensifolium</name>
    <name type="common">Orchid</name>
    <name type="synonym">Epidendrum ensifolium</name>
    <dbReference type="NCBI Taxonomy" id="78740"/>
    <lineage>
        <taxon>Eukaryota</taxon>
        <taxon>Viridiplantae</taxon>
        <taxon>Streptophyta</taxon>
        <taxon>Embryophyta</taxon>
        <taxon>Tracheophyta</taxon>
        <taxon>Spermatophyta</taxon>
        <taxon>Magnoliopsida</taxon>
        <taxon>Liliopsida</taxon>
        <taxon>Asparagales</taxon>
        <taxon>Orchidaceae</taxon>
        <taxon>Epidendroideae</taxon>
        <taxon>Cymbidieae</taxon>
        <taxon>Cymbidiinae</taxon>
        <taxon>Cymbidium</taxon>
    </lineage>
</organism>
<keyword evidence="3" id="KW-0805">Transcription regulation</keyword>
<feature type="domain" description="BHLH" evidence="7">
    <location>
        <begin position="284"/>
        <end position="334"/>
    </location>
</feature>
<reference evidence="8" key="1">
    <citation type="submission" date="2018-12" db="EMBL/GenBank/DDBJ databases">
        <authorList>
            <person name="Yang F."/>
            <person name="Zhu G."/>
            <person name="Wei Y."/>
        </authorList>
    </citation>
    <scope>NUCLEOTIDE SEQUENCE</scope>
</reference>
<evidence type="ECO:0000256" key="3">
    <source>
        <dbReference type="ARBA" id="ARBA00023015"/>
    </source>
</evidence>
<comment type="similarity">
    <text evidence="2">Belongs to the bHLH protein family.</text>
</comment>